<feature type="domain" description="RNA polymerase sigma factor 70 region 4 type 2" evidence="6">
    <location>
        <begin position="119"/>
        <end position="169"/>
    </location>
</feature>
<keyword evidence="3" id="KW-0731">Sigma factor</keyword>
<dbReference type="InterPro" id="IPR014284">
    <property type="entry name" value="RNA_pol_sigma-70_dom"/>
</dbReference>
<dbReference type="PANTHER" id="PTHR43133">
    <property type="entry name" value="RNA POLYMERASE ECF-TYPE SIGMA FACTO"/>
    <property type="match status" value="1"/>
</dbReference>
<accession>A0A1H5DT67</accession>
<dbReference type="InterPro" id="IPR013325">
    <property type="entry name" value="RNA_pol_sigma_r2"/>
</dbReference>
<dbReference type="InterPro" id="IPR036388">
    <property type="entry name" value="WH-like_DNA-bd_sf"/>
</dbReference>
<evidence type="ECO:0000313" key="7">
    <source>
        <dbReference type="EMBL" id="SED81910.1"/>
    </source>
</evidence>
<evidence type="ECO:0000256" key="1">
    <source>
        <dbReference type="ARBA" id="ARBA00010641"/>
    </source>
</evidence>
<dbReference type="InterPro" id="IPR013249">
    <property type="entry name" value="RNA_pol_sigma70_r4_t2"/>
</dbReference>
<dbReference type="Pfam" id="PF08281">
    <property type="entry name" value="Sigma70_r4_2"/>
    <property type="match status" value="1"/>
</dbReference>
<keyword evidence="2" id="KW-0805">Transcription regulation</keyword>
<evidence type="ECO:0000313" key="8">
    <source>
        <dbReference type="Proteomes" id="UP000182179"/>
    </source>
</evidence>
<name>A0A1H5DT67_9PSED</name>
<evidence type="ECO:0000259" key="6">
    <source>
        <dbReference type="Pfam" id="PF08281"/>
    </source>
</evidence>
<keyword evidence="4" id="KW-0804">Transcription</keyword>
<protein>
    <submittedName>
        <fullName evidence="7">RNA polymerase sigma-70 factor, ECF subfamily</fullName>
    </submittedName>
</protein>
<sequence>MPACFLNIQGVGLSDVDLKGLFLKHADTLRGYLARKVRDPQLAADLVQESFLRLAEKPAGERIDNSQGYLYRTASNLLIDHIRQEARRKTDSVPHEALAEIEDDVAGLEAQAMAQQQRQTLKQALAELPARTQQIFRLNRIEGLTHAQVARRLDISDSSVQKHLAKALAYVMQRLQDSEVTPSDE</sequence>
<dbReference type="InterPro" id="IPR007627">
    <property type="entry name" value="RNA_pol_sigma70_r2"/>
</dbReference>
<dbReference type="InterPro" id="IPR039425">
    <property type="entry name" value="RNA_pol_sigma-70-like"/>
</dbReference>
<dbReference type="Pfam" id="PF04542">
    <property type="entry name" value="Sigma70_r2"/>
    <property type="match status" value="1"/>
</dbReference>
<dbReference type="SUPFAM" id="SSF88659">
    <property type="entry name" value="Sigma3 and sigma4 domains of RNA polymerase sigma factors"/>
    <property type="match status" value="1"/>
</dbReference>
<comment type="caution">
    <text evidence="7">The sequence shown here is derived from an EMBL/GenBank/DDBJ whole genome shotgun (WGS) entry which is preliminary data.</text>
</comment>
<comment type="similarity">
    <text evidence="1">Belongs to the sigma-70 factor family. ECF subfamily.</text>
</comment>
<dbReference type="Gene3D" id="1.10.10.10">
    <property type="entry name" value="Winged helix-like DNA-binding domain superfamily/Winged helix DNA-binding domain"/>
    <property type="match status" value="1"/>
</dbReference>
<evidence type="ECO:0000256" key="2">
    <source>
        <dbReference type="ARBA" id="ARBA00023015"/>
    </source>
</evidence>
<dbReference type="EMBL" id="FNTS01000002">
    <property type="protein sequence ID" value="SED81910.1"/>
    <property type="molecule type" value="Genomic_DNA"/>
</dbReference>
<dbReference type="Gene3D" id="1.10.1740.10">
    <property type="match status" value="1"/>
</dbReference>
<dbReference type="Proteomes" id="UP000182179">
    <property type="component" value="Unassembled WGS sequence"/>
</dbReference>
<proteinExistence type="inferred from homology"/>
<dbReference type="PANTHER" id="PTHR43133:SF63">
    <property type="entry name" value="RNA POLYMERASE SIGMA FACTOR FECI-RELATED"/>
    <property type="match status" value="1"/>
</dbReference>
<organism evidence="7 8">
    <name type="scientific">Pseudomonas costantinii</name>
    <dbReference type="NCBI Taxonomy" id="168469"/>
    <lineage>
        <taxon>Bacteria</taxon>
        <taxon>Pseudomonadati</taxon>
        <taxon>Pseudomonadota</taxon>
        <taxon>Gammaproteobacteria</taxon>
        <taxon>Pseudomonadales</taxon>
        <taxon>Pseudomonadaceae</taxon>
        <taxon>Pseudomonas</taxon>
    </lineage>
</organism>
<feature type="domain" description="RNA polymerase sigma-70 region 2" evidence="5">
    <location>
        <begin position="21"/>
        <end position="88"/>
    </location>
</feature>
<dbReference type="CDD" id="cd06171">
    <property type="entry name" value="Sigma70_r4"/>
    <property type="match status" value="1"/>
</dbReference>
<reference evidence="7 8" key="1">
    <citation type="submission" date="2016-10" db="EMBL/GenBank/DDBJ databases">
        <authorList>
            <person name="Varghese N."/>
            <person name="Submissions S."/>
        </authorList>
    </citation>
    <scope>NUCLEOTIDE SEQUENCE [LARGE SCALE GENOMIC DNA]</scope>
    <source>
        <strain evidence="7 8">BS2773</strain>
    </source>
</reference>
<keyword evidence="8" id="KW-1185">Reference proteome</keyword>
<evidence type="ECO:0000259" key="5">
    <source>
        <dbReference type="Pfam" id="PF04542"/>
    </source>
</evidence>
<gene>
    <name evidence="7" type="ORF">SAMN04515675_2646</name>
</gene>
<dbReference type="InterPro" id="IPR013324">
    <property type="entry name" value="RNA_pol_sigma_r3/r4-like"/>
</dbReference>
<dbReference type="NCBIfam" id="TIGR02937">
    <property type="entry name" value="sigma70-ECF"/>
    <property type="match status" value="1"/>
</dbReference>
<dbReference type="SUPFAM" id="SSF88946">
    <property type="entry name" value="Sigma2 domain of RNA polymerase sigma factors"/>
    <property type="match status" value="1"/>
</dbReference>
<evidence type="ECO:0000256" key="4">
    <source>
        <dbReference type="ARBA" id="ARBA00023163"/>
    </source>
</evidence>
<evidence type="ECO:0000256" key="3">
    <source>
        <dbReference type="ARBA" id="ARBA00023082"/>
    </source>
</evidence>